<protein>
    <submittedName>
        <fullName evidence="1 2">Uncharacterized protein</fullName>
    </submittedName>
</protein>
<dbReference type="EMBL" id="CM001220">
    <property type="protein sequence ID" value="KEH30653.1"/>
    <property type="molecule type" value="Genomic_DNA"/>
</dbReference>
<gene>
    <name evidence="1" type="ordered locus">MTR_4g077763</name>
</gene>
<sequence>MGSTWMTLGVPMSCDVEKYGQSKLDQNCTFSNGSSITGRKEYVVRIIDQIEDSEITGGGERPRKTIRKII</sequence>
<dbReference type="AlphaFoldDB" id="A0A072UNM2"/>
<organism evidence="1 3">
    <name type="scientific">Medicago truncatula</name>
    <name type="common">Barrel medic</name>
    <name type="synonym">Medicago tribuloides</name>
    <dbReference type="NCBI Taxonomy" id="3880"/>
    <lineage>
        <taxon>Eukaryota</taxon>
        <taxon>Viridiplantae</taxon>
        <taxon>Streptophyta</taxon>
        <taxon>Embryophyta</taxon>
        <taxon>Tracheophyta</taxon>
        <taxon>Spermatophyta</taxon>
        <taxon>Magnoliopsida</taxon>
        <taxon>eudicotyledons</taxon>
        <taxon>Gunneridae</taxon>
        <taxon>Pentapetalae</taxon>
        <taxon>rosids</taxon>
        <taxon>fabids</taxon>
        <taxon>Fabales</taxon>
        <taxon>Fabaceae</taxon>
        <taxon>Papilionoideae</taxon>
        <taxon>50 kb inversion clade</taxon>
        <taxon>NPAAA clade</taxon>
        <taxon>Hologalegina</taxon>
        <taxon>IRL clade</taxon>
        <taxon>Trifolieae</taxon>
        <taxon>Medicago</taxon>
    </lineage>
</organism>
<evidence type="ECO:0000313" key="1">
    <source>
        <dbReference type="EMBL" id="KEH30653.1"/>
    </source>
</evidence>
<accession>A0A072UNM2</accession>
<reference evidence="1 3" key="1">
    <citation type="journal article" date="2011" name="Nature">
        <title>The Medicago genome provides insight into the evolution of rhizobial symbioses.</title>
        <authorList>
            <person name="Young N.D."/>
            <person name="Debelle F."/>
            <person name="Oldroyd G.E."/>
            <person name="Geurts R."/>
            <person name="Cannon S.B."/>
            <person name="Udvardi M.K."/>
            <person name="Benedito V.A."/>
            <person name="Mayer K.F."/>
            <person name="Gouzy J."/>
            <person name="Schoof H."/>
            <person name="Van de Peer Y."/>
            <person name="Proost S."/>
            <person name="Cook D.R."/>
            <person name="Meyers B.C."/>
            <person name="Spannagl M."/>
            <person name="Cheung F."/>
            <person name="De Mita S."/>
            <person name="Krishnakumar V."/>
            <person name="Gundlach H."/>
            <person name="Zhou S."/>
            <person name="Mudge J."/>
            <person name="Bharti A.K."/>
            <person name="Murray J.D."/>
            <person name="Naoumkina M.A."/>
            <person name="Rosen B."/>
            <person name="Silverstein K.A."/>
            <person name="Tang H."/>
            <person name="Rombauts S."/>
            <person name="Zhao P.X."/>
            <person name="Zhou P."/>
            <person name="Barbe V."/>
            <person name="Bardou P."/>
            <person name="Bechner M."/>
            <person name="Bellec A."/>
            <person name="Berger A."/>
            <person name="Berges H."/>
            <person name="Bidwell S."/>
            <person name="Bisseling T."/>
            <person name="Choisne N."/>
            <person name="Couloux A."/>
            <person name="Denny R."/>
            <person name="Deshpande S."/>
            <person name="Dai X."/>
            <person name="Doyle J.J."/>
            <person name="Dudez A.M."/>
            <person name="Farmer A.D."/>
            <person name="Fouteau S."/>
            <person name="Franken C."/>
            <person name="Gibelin C."/>
            <person name="Gish J."/>
            <person name="Goldstein S."/>
            <person name="Gonzalez A.J."/>
            <person name="Green P.J."/>
            <person name="Hallab A."/>
            <person name="Hartog M."/>
            <person name="Hua A."/>
            <person name="Humphray S.J."/>
            <person name="Jeong D.H."/>
            <person name="Jing Y."/>
            <person name="Jocker A."/>
            <person name="Kenton S.M."/>
            <person name="Kim D.J."/>
            <person name="Klee K."/>
            <person name="Lai H."/>
            <person name="Lang C."/>
            <person name="Lin S."/>
            <person name="Macmil S.L."/>
            <person name="Magdelenat G."/>
            <person name="Matthews L."/>
            <person name="McCorrison J."/>
            <person name="Monaghan E.L."/>
            <person name="Mun J.H."/>
            <person name="Najar F.Z."/>
            <person name="Nicholson C."/>
            <person name="Noirot C."/>
            <person name="O'Bleness M."/>
            <person name="Paule C.R."/>
            <person name="Poulain J."/>
            <person name="Prion F."/>
            <person name="Qin B."/>
            <person name="Qu C."/>
            <person name="Retzel E.F."/>
            <person name="Riddle C."/>
            <person name="Sallet E."/>
            <person name="Samain S."/>
            <person name="Samson N."/>
            <person name="Sanders I."/>
            <person name="Saurat O."/>
            <person name="Scarpelli C."/>
            <person name="Schiex T."/>
            <person name="Segurens B."/>
            <person name="Severin A.J."/>
            <person name="Sherrier D.J."/>
            <person name="Shi R."/>
            <person name="Sims S."/>
            <person name="Singer S.R."/>
            <person name="Sinharoy S."/>
            <person name="Sterck L."/>
            <person name="Viollet A."/>
            <person name="Wang B.B."/>
            <person name="Wang K."/>
            <person name="Wang M."/>
            <person name="Wang X."/>
            <person name="Warfsmann J."/>
            <person name="Weissenbach J."/>
            <person name="White D.D."/>
            <person name="White J.D."/>
            <person name="Wiley G.B."/>
            <person name="Wincker P."/>
            <person name="Xing Y."/>
            <person name="Yang L."/>
            <person name="Yao Z."/>
            <person name="Ying F."/>
            <person name="Zhai J."/>
            <person name="Zhou L."/>
            <person name="Zuber A."/>
            <person name="Denarie J."/>
            <person name="Dixon R.A."/>
            <person name="May G.D."/>
            <person name="Schwartz D.C."/>
            <person name="Rogers J."/>
            <person name="Quetier F."/>
            <person name="Town C.D."/>
            <person name="Roe B.A."/>
        </authorList>
    </citation>
    <scope>NUCLEOTIDE SEQUENCE [LARGE SCALE GENOMIC DNA]</scope>
    <source>
        <strain evidence="1">A17</strain>
        <strain evidence="2 3">cv. Jemalong A17</strain>
    </source>
</reference>
<reference evidence="1 3" key="2">
    <citation type="journal article" date="2014" name="BMC Genomics">
        <title>An improved genome release (version Mt4.0) for the model legume Medicago truncatula.</title>
        <authorList>
            <person name="Tang H."/>
            <person name="Krishnakumar V."/>
            <person name="Bidwell S."/>
            <person name="Rosen B."/>
            <person name="Chan A."/>
            <person name="Zhou S."/>
            <person name="Gentzbittel L."/>
            <person name="Childs K.L."/>
            <person name="Yandell M."/>
            <person name="Gundlach H."/>
            <person name="Mayer K.F."/>
            <person name="Schwartz D.C."/>
            <person name="Town C.D."/>
        </authorList>
    </citation>
    <scope>GENOME REANNOTATION</scope>
    <source>
        <strain evidence="1">A17</strain>
        <strain evidence="2 3">cv. Jemalong A17</strain>
    </source>
</reference>
<dbReference type="Proteomes" id="UP000002051">
    <property type="component" value="Chromosome 4"/>
</dbReference>
<dbReference type="HOGENOM" id="CLU_2761607_0_0_1"/>
<proteinExistence type="predicted"/>
<evidence type="ECO:0000313" key="3">
    <source>
        <dbReference type="Proteomes" id="UP000002051"/>
    </source>
</evidence>
<name>A0A072UNM2_MEDTR</name>
<evidence type="ECO:0000313" key="2">
    <source>
        <dbReference type="EnsemblPlants" id="KEH30653"/>
    </source>
</evidence>
<reference evidence="2" key="3">
    <citation type="submission" date="2015-04" db="UniProtKB">
        <authorList>
            <consortium name="EnsemblPlants"/>
        </authorList>
    </citation>
    <scope>IDENTIFICATION</scope>
    <source>
        <strain evidence="2">cv. Jemalong A17</strain>
    </source>
</reference>
<keyword evidence="3" id="KW-1185">Reference proteome</keyword>
<dbReference type="EnsemblPlants" id="KEH30653">
    <property type="protein sequence ID" value="KEH30653"/>
    <property type="gene ID" value="MTR_4g077763"/>
</dbReference>